<reference evidence="1 2" key="1">
    <citation type="journal article" date="2016" name="Sci. Rep.">
        <title>Metabolic traits of an uncultured archaeal lineage -MSBL1- from brine pools of the Red Sea.</title>
        <authorList>
            <person name="Mwirichia R."/>
            <person name="Alam I."/>
            <person name="Rashid M."/>
            <person name="Vinu M."/>
            <person name="Ba-Alawi W."/>
            <person name="Anthony Kamau A."/>
            <person name="Kamanda Ngugi D."/>
            <person name="Goker M."/>
            <person name="Klenk H.P."/>
            <person name="Bajic V."/>
            <person name="Stingl U."/>
        </authorList>
    </citation>
    <scope>NUCLEOTIDE SEQUENCE [LARGE SCALE GENOMIC DNA]</scope>
    <source>
        <strain evidence="1">SCGC-AAA382N08</strain>
    </source>
</reference>
<dbReference type="AlphaFoldDB" id="A0A133VQY1"/>
<accession>A0A133VQY1</accession>
<name>A0A133VQY1_9EURY</name>
<dbReference type="SUPFAM" id="SSF53067">
    <property type="entry name" value="Actin-like ATPase domain"/>
    <property type="match status" value="1"/>
</dbReference>
<evidence type="ECO:0000313" key="1">
    <source>
        <dbReference type="EMBL" id="KXB08859.1"/>
    </source>
</evidence>
<dbReference type="Gene3D" id="3.30.420.40">
    <property type="match status" value="1"/>
</dbReference>
<proteinExistence type="predicted"/>
<gene>
    <name evidence="1" type="ORF">AKJ56_00150</name>
</gene>
<sequence length="367" mass="41713">MFKLPFFSSQQSEPGLGIDVGSTTVKVLSGTSHAASYLDKYSVFDTDSYTEDLVKRNLDKALEKAGLKGEEFNRVLLTLPPGIFKARTVEITVEREKQGSIGTKEKKNLMGQAQGKAKEQICSELGILETDLYFKDWVPADIRIDGYSVPELEGYNGRRMEMKLVTSFLLSDFLKLREAMEEHLDQKVELVHLAQAILKAVEREEIQDGIYLDVGGESTQLFLVRERQLKLVREIKKGGVTFSRILEEDLGLSELRAKTLKERYSQQELSEGTTRAIREMFRKGRGYWLKEIKEVLRERQVKTLPSTFFLFGGGSKLADVQTVLKREKWVTSAFLESPRVKFLPPRALGFNSLDVQYTPLTLIINNV</sequence>
<protein>
    <recommendedName>
        <fullName evidence="3">SHS2 domain-containing protein</fullName>
    </recommendedName>
</protein>
<dbReference type="EMBL" id="LHYJ01000001">
    <property type="protein sequence ID" value="KXB08859.1"/>
    <property type="molecule type" value="Genomic_DNA"/>
</dbReference>
<keyword evidence="2" id="KW-1185">Reference proteome</keyword>
<evidence type="ECO:0000313" key="2">
    <source>
        <dbReference type="Proteomes" id="UP000070175"/>
    </source>
</evidence>
<evidence type="ECO:0008006" key="3">
    <source>
        <dbReference type="Google" id="ProtNLM"/>
    </source>
</evidence>
<comment type="caution">
    <text evidence="1">The sequence shown here is derived from an EMBL/GenBank/DDBJ whole genome shotgun (WGS) entry which is preliminary data.</text>
</comment>
<dbReference type="Proteomes" id="UP000070175">
    <property type="component" value="Unassembled WGS sequence"/>
</dbReference>
<dbReference type="InterPro" id="IPR043129">
    <property type="entry name" value="ATPase_NBD"/>
</dbReference>
<organism evidence="1 2">
    <name type="scientific">candidate division MSBL1 archaeon SCGC-AAA382N08</name>
    <dbReference type="NCBI Taxonomy" id="1698285"/>
    <lineage>
        <taxon>Archaea</taxon>
        <taxon>Methanobacteriati</taxon>
        <taxon>Methanobacteriota</taxon>
        <taxon>candidate division MSBL1</taxon>
    </lineage>
</organism>